<proteinExistence type="predicted"/>
<organism evidence="1 2">
    <name type="scientific">Cyberlindnera jadinii (strain ATCC 18201 / CBS 1600 / BCRC 20928 / JCM 3617 / NBRC 0987 / NRRL Y-1542)</name>
    <name type="common">Torula yeast</name>
    <name type="synonym">Candida utilis</name>
    <dbReference type="NCBI Taxonomy" id="983966"/>
    <lineage>
        <taxon>Eukaryota</taxon>
        <taxon>Fungi</taxon>
        <taxon>Dikarya</taxon>
        <taxon>Ascomycota</taxon>
        <taxon>Saccharomycotina</taxon>
        <taxon>Saccharomycetes</taxon>
        <taxon>Phaffomycetales</taxon>
        <taxon>Phaffomycetaceae</taxon>
        <taxon>Cyberlindnera</taxon>
    </lineage>
</organism>
<accession>A0A0H5C4G1</accession>
<evidence type="ECO:0000313" key="2">
    <source>
        <dbReference type="Proteomes" id="UP000038830"/>
    </source>
</evidence>
<evidence type="ECO:0000313" key="1">
    <source>
        <dbReference type="EMBL" id="CEP23020.1"/>
    </source>
</evidence>
<protein>
    <submittedName>
        <fullName evidence="1">Uncharacterized protein</fullName>
    </submittedName>
</protein>
<sequence>MCYDSANGCEPLCLLSFGIVCGSALTSSRTASRLSSLTPLLSPCVMRDERSPQCALEGSAWCFQLYRRHNVSFTSSRMYSVPFARCG</sequence>
<name>A0A0H5C4G1_CYBJN</name>
<gene>
    <name evidence="1" type="ORF">BN1211_3503</name>
</gene>
<reference evidence="2" key="1">
    <citation type="journal article" date="2015" name="J. Biotechnol.">
        <title>The structure of the Cyberlindnera jadinii genome and its relation to Candida utilis analyzed by the occurrence of single nucleotide polymorphisms.</title>
        <authorList>
            <person name="Rupp O."/>
            <person name="Brinkrolf K."/>
            <person name="Buerth C."/>
            <person name="Kunigo M."/>
            <person name="Schneider J."/>
            <person name="Jaenicke S."/>
            <person name="Goesmann A."/>
            <person name="Puehler A."/>
            <person name="Jaeger K.-E."/>
            <person name="Ernst J.F."/>
        </authorList>
    </citation>
    <scope>NUCLEOTIDE SEQUENCE [LARGE SCALE GENOMIC DNA]</scope>
    <source>
        <strain evidence="2">ATCC 18201 / CBS 1600 / BCRC 20928 / JCM 3617 / NBRC 0987 / NRRL Y-1542</strain>
    </source>
</reference>
<dbReference type="Proteomes" id="UP000038830">
    <property type="component" value="Unassembled WGS sequence"/>
</dbReference>
<dbReference type="EMBL" id="CDQK01000004">
    <property type="protein sequence ID" value="CEP23020.1"/>
    <property type="molecule type" value="Genomic_DNA"/>
</dbReference>
<dbReference type="AlphaFoldDB" id="A0A0H5C4G1"/>